<evidence type="ECO:0000313" key="4">
    <source>
        <dbReference type="EMBL" id="KPC54996.1"/>
    </source>
</evidence>
<dbReference type="Proteomes" id="UP000037939">
    <property type="component" value="Unassembled WGS sequence"/>
</dbReference>
<dbReference type="Pfam" id="PF12833">
    <property type="entry name" value="HTH_18"/>
    <property type="match status" value="1"/>
</dbReference>
<dbReference type="CDD" id="cd03137">
    <property type="entry name" value="GATase1_AraC_1"/>
    <property type="match status" value="1"/>
</dbReference>
<dbReference type="PANTHER" id="PTHR43130:SF3">
    <property type="entry name" value="HTH-TYPE TRANSCRIPTIONAL REGULATOR RV1931C"/>
    <property type="match status" value="1"/>
</dbReference>
<gene>
    <name evidence="4" type="primary">cdhR_1</name>
    <name evidence="4" type="ORF">WG78_00015</name>
</gene>
<dbReference type="STRING" id="857265.WG78_00015"/>
<dbReference type="InterPro" id="IPR002818">
    <property type="entry name" value="DJ-1/PfpI"/>
</dbReference>
<dbReference type="RefSeq" id="WP_053935739.1">
    <property type="nucleotide sequence ID" value="NZ_LAQT01000001.1"/>
</dbReference>
<dbReference type="AlphaFoldDB" id="A0A0N0XNA0"/>
<keyword evidence="5" id="KW-1185">Reference proteome</keyword>
<keyword evidence="2" id="KW-0804">Transcription</keyword>
<reference evidence="4 5" key="1">
    <citation type="submission" date="2015-07" db="EMBL/GenBank/DDBJ databases">
        <title>Draft genome sequence of the Amantichitinum ursilacus IGB-41, a new chitin-degrading bacterium.</title>
        <authorList>
            <person name="Kirstahler P."/>
            <person name="Guenther M."/>
            <person name="Grumaz C."/>
            <person name="Rupp S."/>
            <person name="Zibek S."/>
            <person name="Sohn K."/>
        </authorList>
    </citation>
    <scope>NUCLEOTIDE SEQUENCE [LARGE SCALE GENOMIC DNA]</scope>
    <source>
        <strain evidence="4 5">IGB-41</strain>
    </source>
</reference>
<evidence type="ECO:0000256" key="2">
    <source>
        <dbReference type="ARBA" id="ARBA00023163"/>
    </source>
</evidence>
<dbReference type="InterPro" id="IPR009057">
    <property type="entry name" value="Homeodomain-like_sf"/>
</dbReference>
<dbReference type="PATRIC" id="fig|857265.3.peg.3"/>
<dbReference type="InterPro" id="IPR052158">
    <property type="entry name" value="INH-QAR"/>
</dbReference>
<dbReference type="GO" id="GO:0043565">
    <property type="term" value="F:sequence-specific DNA binding"/>
    <property type="evidence" value="ECO:0007669"/>
    <property type="project" value="InterPro"/>
</dbReference>
<dbReference type="GO" id="GO:0003700">
    <property type="term" value="F:DNA-binding transcription factor activity"/>
    <property type="evidence" value="ECO:0007669"/>
    <property type="project" value="InterPro"/>
</dbReference>
<dbReference type="InterPro" id="IPR018060">
    <property type="entry name" value="HTH_AraC"/>
</dbReference>
<protein>
    <submittedName>
        <fullName evidence="4">HTH-type transcriptional regulator CdhR</fullName>
    </submittedName>
</protein>
<dbReference type="SMART" id="SM00342">
    <property type="entry name" value="HTH_ARAC"/>
    <property type="match status" value="1"/>
</dbReference>
<name>A0A0N0XNA0_9NEIS</name>
<dbReference type="EMBL" id="LAQT01000001">
    <property type="protein sequence ID" value="KPC54996.1"/>
    <property type="molecule type" value="Genomic_DNA"/>
</dbReference>
<sequence length="326" mass="34458">MRHIAIAIFPGVQLLDVAGPMDVFDEANTFIDADAAYRVRLVAATPAPVRASNGSRLLPDQTFAQGAAGFDTVLVAGGPALPERAPDAALSGFLMDAAQVCARFGSVCTGAFALAHAGLLAGRHVTTHWQNAPRLAAQYPQARVELDRIYIRDGKLFTSAGVTAGIDLTLALVAEDHGADVALAVAKRLVVFTQRRGGQSQFSPYVSARPDLATASGKAQAYVLAHINQRISVEQLADAAGMSARNFARVFVQETGITPNEFVERSRVDLARSLLETTAAPLKVVAYDCGFSSAELMRRVLVRRIGVSPADYRAAFSAPSARPAAA</sequence>
<evidence type="ECO:0000313" key="5">
    <source>
        <dbReference type="Proteomes" id="UP000037939"/>
    </source>
</evidence>
<evidence type="ECO:0000256" key="1">
    <source>
        <dbReference type="ARBA" id="ARBA00023015"/>
    </source>
</evidence>
<feature type="domain" description="HTH araC/xylS-type" evidence="3">
    <location>
        <begin position="217"/>
        <end position="315"/>
    </location>
</feature>
<dbReference type="SUPFAM" id="SSF46689">
    <property type="entry name" value="Homeodomain-like"/>
    <property type="match status" value="2"/>
</dbReference>
<dbReference type="Gene3D" id="3.40.50.880">
    <property type="match status" value="1"/>
</dbReference>
<dbReference type="PANTHER" id="PTHR43130">
    <property type="entry name" value="ARAC-FAMILY TRANSCRIPTIONAL REGULATOR"/>
    <property type="match status" value="1"/>
</dbReference>
<dbReference type="Gene3D" id="1.10.10.60">
    <property type="entry name" value="Homeodomain-like"/>
    <property type="match status" value="1"/>
</dbReference>
<keyword evidence="1" id="KW-0805">Transcription regulation</keyword>
<comment type="caution">
    <text evidence="4">The sequence shown here is derived from an EMBL/GenBank/DDBJ whole genome shotgun (WGS) entry which is preliminary data.</text>
</comment>
<dbReference type="Pfam" id="PF01965">
    <property type="entry name" value="DJ-1_PfpI"/>
    <property type="match status" value="1"/>
</dbReference>
<organism evidence="4 5">
    <name type="scientific">Amantichitinum ursilacus</name>
    <dbReference type="NCBI Taxonomy" id="857265"/>
    <lineage>
        <taxon>Bacteria</taxon>
        <taxon>Pseudomonadati</taxon>
        <taxon>Pseudomonadota</taxon>
        <taxon>Betaproteobacteria</taxon>
        <taxon>Neisseriales</taxon>
        <taxon>Chitinibacteraceae</taxon>
        <taxon>Amantichitinum</taxon>
    </lineage>
</organism>
<dbReference type="SUPFAM" id="SSF52317">
    <property type="entry name" value="Class I glutamine amidotransferase-like"/>
    <property type="match status" value="1"/>
</dbReference>
<dbReference type="InterPro" id="IPR029062">
    <property type="entry name" value="Class_I_gatase-like"/>
</dbReference>
<proteinExistence type="predicted"/>
<evidence type="ECO:0000259" key="3">
    <source>
        <dbReference type="PROSITE" id="PS01124"/>
    </source>
</evidence>
<dbReference type="OrthoDB" id="9794896at2"/>
<accession>A0A0N0XNA0</accession>
<dbReference type="PROSITE" id="PS01124">
    <property type="entry name" value="HTH_ARAC_FAMILY_2"/>
    <property type="match status" value="1"/>
</dbReference>